<keyword evidence="14" id="KW-0539">Nucleus</keyword>
<keyword evidence="10" id="KW-0832">Ubl conjugation</keyword>
<sequence>MFSWQLYQSHRDKPLMRVHKYENKPFKPPKRLNDSHATQNVIRSTSTKRQGVAESETTSVKKAKPMSSMSVHSSDPSDNKRYFTLMYRKPTQKKHKTWAGDGYATFREGGKLSFYDATGKSIGSAQYKNAPGDMLENLFKSSGLEIQLDYEVSDAKEYQEVKNVLLGNRQEKSSSSQHFDLGETSLTVESSSHNNDNQITPAPLFQNKRANKFKPLIKTCPARNSLISGRKSESESHTNPERKMSYQPVFDASKIDDPIIMNKHCSAEVDVIVDPFISKNLRSHQREGIKFMYDCVLGLSRPPKDLATNQEGFTSRSIILEQDSDIRGCLLADEMGLGKTLMTISLIWTLLKQTPIASTVSCSQSGVPLQGLISKVLIICPVTLIANWKKEFSKWLNLSRIGILTLSPQNTLERDKYEVRTFLRVQRTYQVMILGYEKLLSVSEELEKNKSVLDLLVCDEGHRLKNGSSKILNVLKSLDIQKKILLSGTPIQNDLNEFYNIIDFINPGILGSYQHFKKRFILPISKARDPSNRHNETAVQKGEELSQEMIEITQRFILRRTSSVIESYLPPRMDLILFCRPTETQVMAFKDILQNCGPDLLTTSSNSSLSVITLLKKVCNSPSLIESDAYFNTTLGDSRIFKKYTQALNSGKLKVLMTLLERIRNGTEGEKVVIVSNYTQTLDIIQNLMISADMRICRLDGSTPSKQRDGIVTSFNRDLSLFALLLSAKSGGVGLNLIGASRLILFDNDWNPSVDLQAMSRIHRDGQTKPCYIYRLVTTGCIDEKILQRQLMKQSLSQKFLSDCNNGKDSSNDDLFNKEDLKDLFSVILDTPSNTHDLICSCDGAGEEVNSESVASTMNNKGKRYSPDTWISALEAQKLLEDKEDQNLEEKASLMKRCLVGYKHIGSKHFCNLLDTVAMEAAQNAQSDVTFAFMKPS</sequence>
<gene>
    <name evidence="26" type="ORF">HG535_0A03460</name>
</gene>
<reference evidence="26 27" key="1">
    <citation type="submission" date="2020-07" db="EMBL/GenBank/DDBJ databases">
        <title>The yeast mating-type switching endonuclease HO is a domesticated member of an unorthodox homing genetic element family.</title>
        <authorList>
            <person name="Coughlan A.Y."/>
            <person name="Lombardi L."/>
            <person name="Braun-Galleani S."/>
            <person name="Martos A.R."/>
            <person name="Galeote V."/>
            <person name="Bigey F."/>
            <person name="Dequin S."/>
            <person name="Byrne K.P."/>
            <person name="Wolfe K.H."/>
        </authorList>
    </citation>
    <scope>NUCLEOTIDE SEQUENCE [LARGE SCALE GENOMIC DNA]</scope>
    <source>
        <strain evidence="26 27">NRRL Y-6702</strain>
    </source>
</reference>
<dbReference type="GO" id="GO:0016787">
    <property type="term" value="F:hydrolase activity"/>
    <property type="evidence" value="ECO:0007669"/>
    <property type="project" value="UniProtKB-KW"/>
</dbReference>
<dbReference type="PROSITE" id="PS51194">
    <property type="entry name" value="HELICASE_CTER"/>
    <property type="match status" value="1"/>
</dbReference>
<comment type="similarity">
    <text evidence="2">Belongs to the SNF2/RAD54 helicase family.</text>
</comment>
<dbReference type="GO" id="GO:0003677">
    <property type="term" value="F:DNA binding"/>
    <property type="evidence" value="ECO:0007669"/>
    <property type="project" value="UniProtKB-KW"/>
</dbReference>
<keyword evidence="4" id="KW-1017">Isopeptide bond</keyword>
<dbReference type="EC" id="3.6.4.12" evidence="3"/>
<dbReference type="Gene3D" id="1.20.120.850">
    <property type="entry name" value="SWI2/SNF2 ATPases, N-terminal domain"/>
    <property type="match status" value="1"/>
</dbReference>
<organism evidence="26 27">
    <name type="scientific">Zygotorulaspora mrakii</name>
    <name type="common">Zygosaccharomyces mrakii</name>
    <dbReference type="NCBI Taxonomy" id="42260"/>
    <lineage>
        <taxon>Eukaryota</taxon>
        <taxon>Fungi</taxon>
        <taxon>Dikarya</taxon>
        <taxon>Ascomycota</taxon>
        <taxon>Saccharomycotina</taxon>
        <taxon>Saccharomycetes</taxon>
        <taxon>Saccharomycetales</taxon>
        <taxon>Saccharomycetaceae</taxon>
        <taxon>Zygotorulaspora</taxon>
    </lineage>
</organism>
<dbReference type="InterPro" id="IPR050496">
    <property type="entry name" value="SNF2_RAD54_helicase_repair"/>
</dbReference>
<dbReference type="PANTHER" id="PTHR45629:SF7">
    <property type="entry name" value="DNA EXCISION REPAIR PROTEIN ERCC-6-RELATED"/>
    <property type="match status" value="1"/>
</dbReference>
<dbReference type="Pfam" id="PF00176">
    <property type="entry name" value="SNF2-rel_dom"/>
    <property type="match status" value="1"/>
</dbReference>
<dbReference type="SMART" id="SM00490">
    <property type="entry name" value="HELICc"/>
    <property type="match status" value="1"/>
</dbReference>
<dbReference type="SMART" id="SM00487">
    <property type="entry name" value="DEXDc"/>
    <property type="match status" value="1"/>
</dbReference>
<feature type="compositionally biased region" description="Low complexity" evidence="23">
    <location>
        <begin position="65"/>
        <end position="74"/>
    </location>
</feature>
<evidence type="ECO:0000256" key="19">
    <source>
        <dbReference type="ARBA" id="ARBA00072543"/>
    </source>
</evidence>
<dbReference type="GO" id="GO:0003678">
    <property type="term" value="F:DNA helicase activity"/>
    <property type="evidence" value="ECO:0007669"/>
    <property type="project" value="UniProtKB-EC"/>
</dbReference>
<dbReference type="GO" id="GO:0000724">
    <property type="term" value="P:double-strand break repair via homologous recombination"/>
    <property type="evidence" value="ECO:0007669"/>
    <property type="project" value="TreeGrafter"/>
</dbReference>
<keyword evidence="13" id="KW-0234">DNA repair</keyword>
<feature type="compositionally biased region" description="Polar residues" evidence="23">
    <location>
        <begin position="35"/>
        <end position="60"/>
    </location>
</feature>
<name>A0A7H9AW90_ZYGMR</name>
<dbReference type="InterPro" id="IPR014001">
    <property type="entry name" value="Helicase_ATP-bd"/>
</dbReference>
<dbReference type="Proteomes" id="UP000509704">
    <property type="component" value="Chromosome 1"/>
</dbReference>
<evidence type="ECO:0000259" key="25">
    <source>
        <dbReference type="PROSITE" id="PS51194"/>
    </source>
</evidence>
<dbReference type="PANTHER" id="PTHR45629">
    <property type="entry name" value="SNF2/RAD54 FAMILY MEMBER"/>
    <property type="match status" value="1"/>
</dbReference>
<evidence type="ECO:0000256" key="17">
    <source>
        <dbReference type="ARBA" id="ARBA00060154"/>
    </source>
</evidence>
<evidence type="ECO:0000256" key="16">
    <source>
        <dbReference type="ARBA" id="ARBA00047995"/>
    </source>
</evidence>
<dbReference type="FunFam" id="3.40.50.10810:FF:000058">
    <property type="entry name" value="RDH54p DNA-dependent ATPase"/>
    <property type="match status" value="1"/>
</dbReference>
<dbReference type="GO" id="GO:0015616">
    <property type="term" value="F:DNA translocase activity"/>
    <property type="evidence" value="ECO:0007669"/>
    <property type="project" value="TreeGrafter"/>
</dbReference>
<dbReference type="AlphaFoldDB" id="A0A7H9AW90"/>
<evidence type="ECO:0000256" key="6">
    <source>
        <dbReference type="ARBA" id="ARBA00022763"/>
    </source>
</evidence>
<evidence type="ECO:0000256" key="12">
    <source>
        <dbReference type="ARBA" id="ARBA00023172"/>
    </source>
</evidence>
<evidence type="ECO:0000256" key="10">
    <source>
        <dbReference type="ARBA" id="ARBA00022843"/>
    </source>
</evidence>
<evidence type="ECO:0000256" key="23">
    <source>
        <dbReference type="SAM" id="MobiDB-lite"/>
    </source>
</evidence>
<evidence type="ECO:0000256" key="1">
    <source>
        <dbReference type="ARBA" id="ARBA00004123"/>
    </source>
</evidence>
<evidence type="ECO:0000256" key="22">
    <source>
        <dbReference type="ARBA" id="ARBA00082011"/>
    </source>
</evidence>
<evidence type="ECO:0000256" key="21">
    <source>
        <dbReference type="ARBA" id="ARBA00077864"/>
    </source>
</evidence>
<dbReference type="SUPFAM" id="SSF52540">
    <property type="entry name" value="P-loop containing nucleoside triphosphate hydrolases"/>
    <property type="match status" value="2"/>
</dbReference>
<keyword evidence="9" id="KW-0067">ATP-binding</keyword>
<dbReference type="RefSeq" id="XP_037142135.1">
    <property type="nucleotide sequence ID" value="XM_037286240.1"/>
</dbReference>
<dbReference type="GeneID" id="59234043"/>
<dbReference type="KEGG" id="zmk:HG535_0A03460"/>
<dbReference type="OrthoDB" id="413460at2759"/>
<dbReference type="GO" id="GO:0007131">
    <property type="term" value="P:reciprocal meiotic recombination"/>
    <property type="evidence" value="ECO:0007669"/>
    <property type="project" value="TreeGrafter"/>
</dbReference>
<dbReference type="CDD" id="cd18004">
    <property type="entry name" value="DEXHc_RAD54"/>
    <property type="match status" value="1"/>
</dbReference>
<dbReference type="Gene3D" id="3.40.50.300">
    <property type="entry name" value="P-loop containing nucleotide triphosphate hydrolases"/>
    <property type="match status" value="1"/>
</dbReference>
<evidence type="ECO:0000256" key="5">
    <source>
        <dbReference type="ARBA" id="ARBA00022741"/>
    </source>
</evidence>
<protein>
    <recommendedName>
        <fullName evidence="19">DNA repair and recombination protein RDH54</fullName>
        <ecNumber evidence="3">3.6.4.12</ecNumber>
    </recommendedName>
    <alternativeName>
        <fullName evidence="22">RAD homolog 54</fullName>
    </alternativeName>
    <alternativeName>
        <fullName evidence="21">Recombination factor TID1</fullName>
    </alternativeName>
    <alternativeName>
        <fullName evidence="20">Two hybrid interaction with DMC1 protein 1</fullName>
    </alternativeName>
</protein>
<evidence type="ECO:0000256" key="8">
    <source>
        <dbReference type="ARBA" id="ARBA00022806"/>
    </source>
</evidence>
<keyword evidence="12" id="KW-0233">DNA recombination</keyword>
<dbReference type="CDD" id="cd18793">
    <property type="entry name" value="SF2_C_SNF"/>
    <property type="match status" value="1"/>
</dbReference>
<evidence type="ECO:0000256" key="3">
    <source>
        <dbReference type="ARBA" id="ARBA00012551"/>
    </source>
</evidence>
<evidence type="ECO:0000256" key="4">
    <source>
        <dbReference type="ARBA" id="ARBA00022499"/>
    </source>
</evidence>
<dbReference type="InterPro" id="IPR049730">
    <property type="entry name" value="SNF2/RAD54-like_C"/>
</dbReference>
<dbReference type="GO" id="GO:0005634">
    <property type="term" value="C:nucleus"/>
    <property type="evidence" value="ECO:0007669"/>
    <property type="project" value="UniProtKB-SubCell"/>
</dbReference>
<evidence type="ECO:0000256" key="18">
    <source>
        <dbReference type="ARBA" id="ARBA00065350"/>
    </source>
</evidence>
<evidence type="ECO:0000256" key="2">
    <source>
        <dbReference type="ARBA" id="ARBA00007025"/>
    </source>
</evidence>
<comment type="subunit">
    <text evidence="18">Interacts with RAD51 and DMC1.</text>
</comment>
<evidence type="ECO:0000256" key="20">
    <source>
        <dbReference type="ARBA" id="ARBA00076096"/>
    </source>
</evidence>
<comment type="function">
    <text evidence="17">Involved in the recombinational repair of double-strand breaks (DSB) in DNA during mitosis and meiosis. Has DNA dependent ATPase activity. Promotes D-loop (displacement loop) formation with RAD51 recombinase. Modifies the topology of double-stranded DNA during the D-loop reaction to facilitate the invasion of the homologous duplex molecule by the initiating single-stranded DNA substrate. Required for adaptation from G2/M checkpoint arrest induced by a double strand break, by participating in monitoring the extent of single-stranded DNA produced by resection of DNA ends. This role is distinct from its roles in recombination. Promotes colocalization of RAD51 and DMC1 during meiotic recombination. Involved in crossover interference.</text>
</comment>
<evidence type="ECO:0000256" key="14">
    <source>
        <dbReference type="ARBA" id="ARBA00023242"/>
    </source>
</evidence>
<accession>A0A7H9AW90</accession>
<evidence type="ECO:0000313" key="26">
    <source>
        <dbReference type="EMBL" id="QLG70407.1"/>
    </source>
</evidence>
<evidence type="ECO:0000256" key="7">
    <source>
        <dbReference type="ARBA" id="ARBA00022801"/>
    </source>
</evidence>
<proteinExistence type="inferred from homology"/>
<feature type="domain" description="Helicase C-terminal" evidence="25">
    <location>
        <begin position="658"/>
        <end position="816"/>
    </location>
</feature>
<evidence type="ECO:0000256" key="11">
    <source>
        <dbReference type="ARBA" id="ARBA00023125"/>
    </source>
</evidence>
<evidence type="ECO:0000259" key="24">
    <source>
        <dbReference type="PROSITE" id="PS51192"/>
    </source>
</evidence>
<evidence type="ECO:0000313" key="27">
    <source>
        <dbReference type="Proteomes" id="UP000509704"/>
    </source>
</evidence>
<keyword evidence="5" id="KW-0547">Nucleotide-binding</keyword>
<dbReference type="InterPro" id="IPR001650">
    <property type="entry name" value="Helicase_C-like"/>
</dbReference>
<dbReference type="InterPro" id="IPR000330">
    <property type="entry name" value="SNF2_N"/>
</dbReference>
<keyword evidence="8" id="KW-0347">Helicase</keyword>
<dbReference type="PROSITE" id="PS51192">
    <property type="entry name" value="HELICASE_ATP_BIND_1"/>
    <property type="match status" value="1"/>
</dbReference>
<feature type="region of interest" description="Disordered" evidence="23">
    <location>
        <begin position="24"/>
        <end position="77"/>
    </location>
</feature>
<comment type="catalytic activity">
    <reaction evidence="16">
        <text>ATP + H2O = ADP + phosphate + H(+)</text>
        <dbReference type="Rhea" id="RHEA:13065"/>
        <dbReference type="ChEBI" id="CHEBI:15377"/>
        <dbReference type="ChEBI" id="CHEBI:15378"/>
        <dbReference type="ChEBI" id="CHEBI:30616"/>
        <dbReference type="ChEBI" id="CHEBI:43474"/>
        <dbReference type="ChEBI" id="CHEBI:456216"/>
        <dbReference type="EC" id="3.6.4.12"/>
    </reaction>
</comment>
<keyword evidence="11" id="KW-0238">DNA-binding</keyword>
<dbReference type="EMBL" id="CP058604">
    <property type="protein sequence ID" value="QLG70407.1"/>
    <property type="molecule type" value="Genomic_DNA"/>
</dbReference>
<dbReference type="InterPro" id="IPR038718">
    <property type="entry name" value="SNF2-like_sf"/>
</dbReference>
<dbReference type="InterPro" id="IPR027417">
    <property type="entry name" value="P-loop_NTPase"/>
</dbReference>
<keyword evidence="27" id="KW-1185">Reference proteome</keyword>
<keyword evidence="7" id="KW-0378">Hydrolase</keyword>
<evidence type="ECO:0000256" key="13">
    <source>
        <dbReference type="ARBA" id="ARBA00023204"/>
    </source>
</evidence>
<dbReference type="Gene3D" id="3.40.50.10810">
    <property type="entry name" value="Tandem AAA-ATPase domain"/>
    <property type="match status" value="1"/>
</dbReference>
<dbReference type="GO" id="GO:0005524">
    <property type="term" value="F:ATP binding"/>
    <property type="evidence" value="ECO:0007669"/>
    <property type="project" value="InterPro"/>
</dbReference>
<evidence type="ECO:0000256" key="15">
    <source>
        <dbReference type="ARBA" id="ARBA00023254"/>
    </source>
</evidence>
<evidence type="ECO:0000256" key="9">
    <source>
        <dbReference type="ARBA" id="ARBA00022840"/>
    </source>
</evidence>
<keyword evidence="15" id="KW-0469">Meiosis</keyword>
<keyword evidence="6" id="KW-0227">DNA damage</keyword>
<dbReference type="Pfam" id="PF00271">
    <property type="entry name" value="Helicase_C"/>
    <property type="match status" value="1"/>
</dbReference>
<comment type="subcellular location">
    <subcellularLocation>
        <location evidence="1">Nucleus</location>
    </subcellularLocation>
</comment>
<feature type="domain" description="Helicase ATP-binding" evidence="24">
    <location>
        <begin position="320"/>
        <end position="508"/>
    </location>
</feature>